<accession>A0A1Z5KN83</accession>
<dbReference type="EMBL" id="BDSP01000259">
    <property type="protein sequence ID" value="GAX27749.1"/>
    <property type="molecule type" value="Genomic_DNA"/>
</dbReference>
<evidence type="ECO:0000313" key="2">
    <source>
        <dbReference type="EMBL" id="GAX27749.1"/>
    </source>
</evidence>
<dbReference type="Proteomes" id="UP000198406">
    <property type="component" value="Unassembled WGS sequence"/>
</dbReference>
<proteinExistence type="predicted"/>
<dbReference type="AlphaFoldDB" id="A0A1Z5KN83"/>
<dbReference type="OrthoDB" id="2132086at2759"/>
<organism evidence="2 3">
    <name type="scientific">Fistulifera solaris</name>
    <name type="common">Oleaginous diatom</name>
    <dbReference type="NCBI Taxonomy" id="1519565"/>
    <lineage>
        <taxon>Eukaryota</taxon>
        <taxon>Sar</taxon>
        <taxon>Stramenopiles</taxon>
        <taxon>Ochrophyta</taxon>
        <taxon>Bacillariophyta</taxon>
        <taxon>Bacillariophyceae</taxon>
        <taxon>Bacillariophycidae</taxon>
        <taxon>Naviculales</taxon>
        <taxon>Naviculaceae</taxon>
        <taxon>Fistulifera</taxon>
    </lineage>
</organism>
<evidence type="ECO:0000313" key="3">
    <source>
        <dbReference type="Proteomes" id="UP000198406"/>
    </source>
</evidence>
<name>A0A1Z5KN83_FISSO</name>
<protein>
    <submittedName>
        <fullName evidence="2">Uncharacterized protein</fullName>
    </submittedName>
</protein>
<gene>
    <name evidence="2" type="ORF">FisN_13Hh151</name>
</gene>
<comment type="caution">
    <text evidence="2">The sequence shown here is derived from an EMBL/GenBank/DDBJ whole genome shotgun (WGS) entry which is preliminary data.</text>
</comment>
<keyword evidence="1" id="KW-1133">Transmembrane helix</keyword>
<dbReference type="InParanoid" id="A0A1Z5KN83"/>
<sequence>MLCQPATAAKCIRSFDGSILFMPKAVADAANLQACSLQKYEFSSGRLTLLSYYLLVLVSWTGFLTLIGRTKFLIGREEDGNLPLPDRVQAEKAGKRHNLDLGLDRNRLLAHVQSVRPDTTELFIKRRFEYEFGNIVSVVMLHLVCDQGRLHLFEIYHMHNPLLRYIVKSLSTIVACFKGISFPFQNKKDH</sequence>
<keyword evidence="1" id="KW-0472">Membrane</keyword>
<keyword evidence="1" id="KW-0812">Transmembrane</keyword>
<keyword evidence="3" id="KW-1185">Reference proteome</keyword>
<feature type="transmembrane region" description="Helical" evidence="1">
    <location>
        <begin position="49"/>
        <end position="67"/>
    </location>
</feature>
<evidence type="ECO:0000256" key="1">
    <source>
        <dbReference type="SAM" id="Phobius"/>
    </source>
</evidence>
<reference evidence="2 3" key="1">
    <citation type="journal article" date="2015" name="Plant Cell">
        <title>Oil accumulation by the oleaginous diatom Fistulifera solaris as revealed by the genome and transcriptome.</title>
        <authorList>
            <person name="Tanaka T."/>
            <person name="Maeda Y."/>
            <person name="Veluchamy A."/>
            <person name="Tanaka M."/>
            <person name="Abida H."/>
            <person name="Marechal E."/>
            <person name="Bowler C."/>
            <person name="Muto M."/>
            <person name="Sunaga Y."/>
            <person name="Tanaka M."/>
            <person name="Yoshino T."/>
            <person name="Taniguchi T."/>
            <person name="Fukuda Y."/>
            <person name="Nemoto M."/>
            <person name="Matsumoto M."/>
            <person name="Wong P.S."/>
            <person name="Aburatani S."/>
            <person name="Fujibuchi W."/>
        </authorList>
    </citation>
    <scope>NUCLEOTIDE SEQUENCE [LARGE SCALE GENOMIC DNA]</scope>
    <source>
        <strain evidence="2 3">JPCC DA0580</strain>
    </source>
</reference>